<reference evidence="1" key="1">
    <citation type="journal article" date="2020" name="BMC Genomics">
        <title>Correction to: Identification and distribution of gene clusters required for synthesis of sphingolipid metabolism inhibitors in diverse species of the filamentous fungus Fusarium.</title>
        <authorList>
            <person name="Kim H.S."/>
            <person name="Lohmar J.M."/>
            <person name="Busman M."/>
            <person name="Brown D.W."/>
            <person name="Naumann T.A."/>
            <person name="Divon H.H."/>
            <person name="Lysoe E."/>
            <person name="Uhlig S."/>
            <person name="Proctor R.H."/>
        </authorList>
    </citation>
    <scope>NUCLEOTIDE SEQUENCE</scope>
    <source>
        <strain evidence="1">NRRL 45417</strain>
    </source>
</reference>
<accession>A0A8H4WM47</accession>
<dbReference type="InterPro" id="IPR032675">
    <property type="entry name" value="LRR_dom_sf"/>
</dbReference>
<dbReference type="Proteomes" id="UP000604273">
    <property type="component" value="Unassembled WGS sequence"/>
</dbReference>
<dbReference type="Gene3D" id="3.80.10.10">
    <property type="entry name" value="Ribonuclease Inhibitor"/>
    <property type="match status" value="1"/>
</dbReference>
<proteinExistence type="predicted"/>
<evidence type="ECO:0000313" key="1">
    <source>
        <dbReference type="EMBL" id="KAF4943217.1"/>
    </source>
</evidence>
<reference evidence="1" key="2">
    <citation type="submission" date="2020-05" db="EMBL/GenBank/DDBJ databases">
        <authorList>
            <person name="Kim H.-S."/>
            <person name="Proctor R.H."/>
            <person name="Brown D.W."/>
        </authorList>
    </citation>
    <scope>NUCLEOTIDE SEQUENCE</scope>
    <source>
        <strain evidence="1">NRRL 45417</strain>
    </source>
</reference>
<sequence>MNSTQPPTELPKNWLQHSMQALIRIARQRPDDAEAQRRSQIAINLFYDNWSSAGFPKDLIGPYTIKSGLPIPSLSTEVYEIILDFVIYESINFESTSASVRPGLEYLGRLFDVCPKVTKLSLKAETPFGRLESESSECFSKSWKQLRHLDVLGDTVASDIIELSKQCPSLQSLKIDDNYAADDSTATLEGLLDASQVLGKALKTLYVSLIMQTQSNSTTHQLLGRLPVIEEFFLGEISKGHSTIHALARLNPSRLKRFKMIRMCHDYIAPPGLEEAICQVIAAHADTLESISIFTCCDLNMRVLEQVKKAKKLRFFNLRLPELLTDEEFGDLVAACPKLETCTRSYSRMTHQKKYTESVWPHLDDVYSNVREEKERRKLDSWGIVPGVREDTGPEISNWIF</sequence>
<keyword evidence="2" id="KW-1185">Reference proteome</keyword>
<protein>
    <recommendedName>
        <fullName evidence="3">RNI-like protein</fullName>
    </recommendedName>
</protein>
<evidence type="ECO:0000313" key="2">
    <source>
        <dbReference type="Proteomes" id="UP000604273"/>
    </source>
</evidence>
<dbReference type="SUPFAM" id="SSF52047">
    <property type="entry name" value="RNI-like"/>
    <property type="match status" value="1"/>
</dbReference>
<gene>
    <name evidence="1" type="ORF">FGADI_13556</name>
</gene>
<evidence type="ECO:0008006" key="3">
    <source>
        <dbReference type="Google" id="ProtNLM"/>
    </source>
</evidence>
<name>A0A8H4WM47_9HYPO</name>
<comment type="caution">
    <text evidence="1">The sequence shown here is derived from an EMBL/GenBank/DDBJ whole genome shotgun (WGS) entry which is preliminary data.</text>
</comment>
<dbReference type="EMBL" id="JABFAI010000627">
    <property type="protein sequence ID" value="KAF4943217.1"/>
    <property type="molecule type" value="Genomic_DNA"/>
</dbReference>
<dbReference type="AlphaFoldDB" id="A0A8H4WM47"/>
<dbReference type="OrthoDB" id="5089581at2759"/>
<organism evidence="1 2">
    <name type="scientific">Fusarium gaditjirri</name>
    <dbReference type="NCBI Taxonomy" id="282569"/>
    <lineage>
        <taxon>Eukaryota</taxon>
        <taxon>Fungi</taxon>
        <taxon>Dikarya</taxon>
        <taxon>Ascomycota</taxon>
        <taxon>Pezizomycotina</taxon>
        <taxon>Sordariomycetes</taxon>
        <taxon>Hypocreomycetidae</taxon>
        <taxon>Hypocreales</taxon>
        <taxon>Nectriaceae</taxon>
        <taxon>Fusarium</taxon>
        <taxon>Fusarium nisikadoi species complex</taxon>
    </lineage>
</organism>